<dbReference type="InterPro" id="IPR008965">
    <property type="entry name" value="CBM2/CBM3_carb-bd_dom_sf"/>
</dbReference>
<organism evidence="3 4">
    <name type="scientific">Ruminococcus intestinalis</name>
    <dbReference type="NCBI Taxonomy" id="2763066"/>
    <lineage>
        <taxon>Bacteria</taxon>
        <taxon>Bacillati</taxon>
        <taxon>Bacillota</taxon>
        <taxon>Clostridia</taxon>
        <taxon>Eubacteriales</taxon>
        <taxon>Oscillospiraceae</taxon>
        <taxon>Ruminococcus</taxon>
    </lineage>
</organism>
<evidence type="ECO:0000313" key="4">
    <source>
        <dbReference type="Proteomes" id="UP000636755"/>
    </source>
</evidence>
<dbReference type="CDD" id="cd08547">
    <property type="entry name" value="Type_II_cohesin"/>
    <property type="match status" value="1"/>
</dbReference>
<evidence type="ECO:0000256" key="1">
    <source>
        <dbReference type="SAM" id="Phobius"/>
    </source>
</evidence>
<reference evidence="3 4" key="1">
    <citation type="submission" date="2020-08" db="EMBL/GenBank/DDBJ databases">
        <title>Genome public.</title>
        <authorList>
            <person name="Liu C."/>
            <person name="Sun Q."/>
        </authorList>
    </citation>
    <scope>NUCLEOTIDE SEQUENCE [LARGE SCALE GENOMIC DNA]</scope>
    <source>
        <strain evidence="3 4">NSJ-71</strain>
    </source>
</reference>
<dbReference type="SUPFAM" id="SSF49384">
    <property type="entry name" value="Carbohydrate-binding domain"/>
    <property type="match status" value="1"/>
</dbReference>
<keyword evidence="4" id="KW-1185">Reference proteome</keyword>
<keyword evidence="1" id="KW-1133">Transmembrane helix</keyword>
<dbReference type="RefSeq" id="WP_186935915.1">
    <property type="nucleotide sequence ID" value="NZ_JACOPS010000004.1"/>
</dbReference>
<feature type="chain" id="PRO_5046500678" description="Cohesin domain-containing protein" evidence="2">
    <location>
        <begin position="28"/>
        <end position="279"/>
    </location>
</feature>
<sequence>MFKKIKTTLACCSALMMLCAVPLNVNAAEEVKINDAASVAVGDTFTYSMYIADASKDVMGMQAYVFYDTDYLEIDTDSINFDNLNGVIYNGNLDGYMTFNFSDISNYASFSSRTQLVSMNFKVKKSGNTNVTYFIKEMYDSDMNTLTAYTITYDIKSDGETVVSEKTPIVEEAEKYINTYQGNFINYIDGKGNDNTDEKTDHKAVIGEKTTMMPQNNQGNTQYVDVQKSGSGASVTTIVIVCGLLLIGGAIGGVMYFRHKENTKNGLNTDSDNIDNDMT</sequence>
<keyword evidence="2" id="KW-0732">Signal</keyword>
<protein>
    <recommendedName>
        <fullName evidence="5">Cohesin domain-containing protein</fullName>
    </recommendedName>
</protein>
<dbReference type="Proteomes" id="UP000636755">
    <property type="component" value="Unassembled WGS sequence"/>
</dbReference>
<evidence type="ECO:0008006" key="5">
    <source>
        <dbReference type="Google" id="ProtNLM"/>
    </source>
</evidence>
<feature type="transmembrane region" description="Helical" evidence="1">
    <location>
        <begin position="235"/>
        <end position="257"/>
    </location>
</feature>
<name>A0ABR7HMU4_9FIRM</name>
<proteinExistence type="predicted"/>
<evidence type="ECO:0000256" key="2">
    <source>
        <dbReference type="SAM" id="SignalP"/>
    </source>
</evidence>
<dbReference type="EMBL" id="JACOPS010000004">
    <property type="protein sequence ID" value="MBC5728829.1"/>
    <property type="molecule type" value="Genomic_DNA"/>
</dbReference>
<keyword evidence="1" id="KW-0472">Membrane</keyword>
<dbReference type="Gene3D" id="2.60.40.680">
    <property type="match status" value="1"/>
</dbReference>
<feature type="signal peptide" evidence="2">
    <location>
        <begin position="1"/>
        <end position="27"/>
    </location>
</feature>
<keyword evidence="1" id="KW-0812">Transmembrane</keyword>
<evidence type="ECO:0000313" key="3">
    <source>
        <dbReference type="EMBL" id="MBC5728829.1"/>
    </source>
</evidence>
<gene>
    <name evidence="3" type="ORF">H8R91_09930</name>
</gene>
<comment type="caution">
    <text evidence="3">The sequence shown here is derived from an EMBL/GenBank/DDBJ whole genome shotgun (WGS) entry which is preliminary data.</text>
</comment>
<accession>A0ABR7HMU4</accession>